<dbReference type="RefSeq" id="WP_334314994.1">
    <property type="nucleotide sequence ID" value="NZ_CP065938.1"/>
</dbReference>
<organism evidence="2 3">
    <name type="scientific">Taurinivorans muris</name>
    <dbReference type="NCBI Taxonomy" id="2787751"/>
    <lineage>
        <taxon>Bacteria</taxon>
        <taxon>Pseudomonadati</taxon>
        <taxon>Thermodesulfobacteriota</taxon>
        <taxon>Desulfovibrionia</taxon>
        <taxon>Desulfovibrionales</taxon>
        <taxon>Desulfovibrionaceae</taxon>
        <taxon>Taurinivorans</taxon>
    </lineage>
</organism>
<keyword evidence="3" id="KW-1185">Reference proteome</keyword>
<name>A0ABY5XZU2_9BACT</name>
<dbReference type="EMBL" id="CP065938">
    <property type="protein sequence ID" value="UWX05415.1"/>
    <property type="molecule type" value="Genomic_DNA"/>
</dbReference>
<gene>
    <name evidence="2" type="ORF">JBF11_08155</name>
</gene>
<protein>
    <submittedName>
        <fullName evidence="2">RsbRD N-terminal domain-containing protein</fullName>
    </submittedName>
</protein>
<feature type="domain" description="RsbT co-antagonist protein RsbRD N-terminal" evidence="1">
    <location>
        <begin position="14"/>
        <end position="156"/>
    </location>
</feature>
<proteinExistence type="predicted"/>
<dbReference type="InterPro" id="IPR025751">
    <property type="entry name" value="RsbRD_N_dom"/>
</dbReference>
<dbReference type="Pfam" id="PF14361">
    <property type="entry name" value="RsbRD_N"/>
    <property type="match status" value="1"/>
</dbReference>
<evidence type="ECO:0000259" key="1">
    <source>
        <dbReference type="Pfam" id="PF14361"/>
    </source>
</evidence>
<accession>A0ABY5XZU2</accession>
<reference evidence="2" key="1">
    <citation type="submission" date="2020-12" db="EMBL/GenBank/DDBJ databases">
        <title>Taurinivorans muris gen. nov., sp. nov., fundamental and realized metabolic niche of a ubiquitous sulfidogenic bacterium in the murine intestine.</title>
        <authorList>
            <person name="Ye H."/>
            <person name="Hanson B.T."/>
            <person name="Loy A."/>
        </authorList>
    </citation>
    <scope>NUCLEOTIDE SEQUENCE</scope>
    <source>
        <strain evidence="2">LT0009</strain>
    </source>
</reference>
<sequence>MLFYERVKQNKAVLLQKWVDKYYAAYPLGSTGFVRTSTDRFKNPIGIITQTSLNTLYDAAIGEDIELAGVHNALNELIKLRAIQEMPASRAVGPMAQLKTLFKEEVFDVLVKENKDSKVLQEIFEEFFMVAARIDGLLLVSLDLYAEDRERVYNLRVEEIHRSQSQVVRWAKLREEKMSTNHNNSEE</sequence>
<evidence type="ECO:0000313" key="3">
    <source>
        <dbReference type="Proteomes" id="UP001058120"/>
    </source>
</evidence>
<evidence type="ECO:0000313" key="2">
    <source>
        <dbReference type="EMBL" id="UWX05415.1"/>
    </source>
</evidence>
<dbReference type="Proteomes" id="UP001058120">
    <property type="component" value="Chromosome"/>
</dbReference>